<comment type="subcellular location">
    <subcellularLocation>
        <location evidence="1">Nucleus</location>
        <location evidence="1">Nucleoplasm</location>
    </subcellularLocation>
</comment>
<proteinExistence type="predicted"/>
<dbReference type="GeneTree" id="ENSGT00870000136493"/>
<dbReference type="GO" id="GO:0005654">
    <property type="term" value="C:nucleoplasm"/>
    <property type="evidence" value="ECO:0007669"/>
    <property type="project" value="UniProtKB-SubCell"/>
</dbReference>
<organism evidence="7 8">
    <name type="scientific">Gadus morhua</name>
    <name type="common">Atlantic cod</name>
    <dbReference type="NCBI Taxonomy" id="8049"/>
    <lineage>
        <taxon>Eukaryota</taxon>
        <taxon>Metazoa</taxon>
        <taxon>Chordata</taxon>
        <taxon>Craniata</taxon>
        <taxon>Vertebrata</taxon>
        <taxon>Euteleostomi</taxon>
        <taxon>Actinopterygii</taxon>
        <taxon>Neopterygii</taxon>
        <taxon>Teleostei</taxon>
        <taxon>Neoteleostei</taxon>
        <taxon>Acanthomorphata</taxon>
        <taxon>Zeiogadaria</taxon>
        <taxon>Gadariae</taxon>
        <taxon>Gadiformes</taxon>
        <taxon>Gadoidei</taxon>
        <taxon>Gadidae</taxon>
        <taxon>Gadus</taxon>
    </lineage>
</organism>
<evidence type="ECO:0000256" key="5">
    <source>
        <dbReference type="SAM" id="MobiDB-lite"/>
    </source>
</evidence>
<accession>A0A8C5FDS9</accession>
<keyword evidence="3" id="KW-0539">Nucleus</keyword>
<dbReference type="CDD" id="cd12336">
    <property type="entry name" value="RRM_RBM7_like"/>
    <property type="match status" value="1"/>
</dbReference>
<evidence type="ECO:0000256" key="1">
    <source>
        <dbReference type="ARBA" id="ARBA00004642"/>
    </source>
</evidence>
<dbReference type="GO" id="GO:0003727">
    <property type="term" value="F:single-stranded RNA binding"/>
    <property type="evidence" value="ECO:0007669"/>
    <property type="project" value="TreeGrafter"/>
</dbReference>
<dbReference type="PANTHER" id="PTHR13798">
    <property type="entry name" value="RNA BINDING MOTIF RBM PROTEIN -RELATED"/>
    <property type="match status" value="1"/>
</dbReference>
<feature type="region of interest" description="Disordered" evidence="5">
    <location>
        <begin position="160"/>
        <end position="278"/>
    </location>
</feature>
<dbReference type="InterPro" id="IPR052285">
    <property type="entry name" value="NEXT_complex_subunit"/>
</dbReference>
<dbReference type="InterPro" id="IPR035979">
    <property type="entry name" value="RBD_domain_sf"/>
</dbReference>
<feature type="compositionally biased region" description="Low complexity" evidence="5">
    <location>
        <begin position="189"/>
        <end position="205"/>
    </location>
</feature>
<evidence type="ECO:0000313" key="8">
    <source>
        <dbReference type="Proteomes" id="UP000694546"/>
    </source>
</evidence>
<dbReference type="OrthoDB" id="407442at2759"/>
<dbReference type="GO" id="GO:0000381">
    <property type="term" value="P:regulation of alternative mRNA splicing, via spliceosome"/>
    <property type="evidence" value="ECO:0007669"/>
    <property type="project" value="TreeGrafter"/>
</dbReference>
<dbReference type="PANTHER" id="PTHR13798:SF11">
    <property type="entry name" value="RNA-BINDING PROTEIN 7-RELATED"/>
    <property type="match status" value="1"/>
</dbReference>
<protein>
    <submittedName>
        <fullName evidence="7">RNA binding motif protein 7</fullName>
    </submittedName>
</protein>
<gene>
    <name evidence="7" type="primary">rbm7</name>
</gene>
<dbReference type="Ensembl" id="ENSGMOT00000060213.1">
    <property type="protein sequence ID" value="ENSGMOP00000029263.1"/>
    <property type="gene ID" value="ENSGMOG00000022905.1"/>
</dbReference>
<dbReference type="InterPro" id="IPR000504">
    <property type="entry name" value="RRM_dom"/>
</dbReference>
<dbReference type="OMA" id="NLQKHAM"/>
<evidence type="ECO:0000313" key="7">
    <source>
        <dbReference type="Ensembl" id="ENSGMOP00000029263.1"/>
    </source>
</evidence>
<keyword evidence="2 4" id="KW-0694">RNA-binding</keyword>
<evidence type="ECO:0000256" key="2">
    <source>
        <dbReference type="ARBA" id="ARBA00022884"/>
    </source>
</evidence>
<reference evidence="7" key="1">
    <citation type="submission" date="2025-08" db="UniProtKB">
        <authorList>
            <consortium name="Ensembl"/>
        </authorList>
    </citation>
    <scope>IDENTIFICATION</scope>
</reference>
<keyword evidence="8" id="KW-1185">Reference proteome</keyword>
<dbReference type="Gene3D" id="3.30.70.330">
    <property type="match status" value="1"/>
</dbReference>
<dbReference type="InterPro" id="IPR012677">
    <property type="entry name" value="Nucleotide-bd_a/b_plait_sf"/>
</dbReference>
<dbReference type="GO" id="GO:0021693">
    <property type="term" value="P:cerebellar Purkinje cell layer structural organization"/>
    <property type="evidence" value="ECO:0007669"/>
    <property type="project" value="Ensembl"/>
</dbReference>
<dbReference type="PROSITE" id="PS50102">
    <property type="entry name" value="RRM"/>
    <property type="match status" value="1"/>
</dbReference>
<evidence type="ECO:0000256" key="4">
    <source>
        <dbReference type="PROSITE-ProRule" id="PRU00176"/>
    </source>
</evidence>
<feature type="compositionally biased region" description="Polar residues" evidence="5">
    <location>
        <begin position="84"/>
        <end position="106"/>
    </location>
</feature>
<dbReference type="SMART" id="SM00360">
    <property type="entry name" value="RRM"/>
    <property type="match status" value="1"/>
</dbReference>
<dbReference type="GO" id="GO:0007409">
    <property type="term" value="P:axonogenesis"/>
    <property type="evidence" value="ECO:0007669"/>
    <property type="project" value="Ensembl"/>
</dbReference>
<feature type="compositionally biased region" description="Basic and acidic residues" evidence="5">
    <location>
        <begin position="223"/>
        <end position="264"/>
    </location>
</feature>
<feature type="domain" description="RRM" evidence="6">
    <location>
        <begin position="9"/>
        <end position="86"/>
    </location>
</feature>
<evidence type="ECO:0000256" key="3">
    <source>
        <dbReference type="ARBA" id="ARBA00023242"/>
    </source>
</evidence>
<name>A0A8C5FDS9_GADMO</name>
<dbReference type="Proteomes" id="UP000694546">
    <property type="component" value="Chromosome 16"/>
</dbReference>
<dbReference type="SUPFAM" id="SSF54928">
    <property type="entry name" value="RNA-binding domain, RBD"/>
    <property type="match status" value="1"/>
</dbReference>
<dbReference type="Pfam" id="PF00076">
    <property type="entry name" value="RRM_1"/>
    <property type="match status" value="1"/>
</dbReference>
<sequence length="278" mass="31088">MGIEEEADRTLFIRNLDQRVSEEILFELFVQAGPLCKTKIPKDNEGKQKTFGFAVYRHEVSVPYAMQLLDGTTLFGKTIGVQFRSGSSHSNSPGKQQNTSPGNTPNPHGRITPVQWNSPPYSPSPQNQRTYSSPDSLQKHVVMNNMMLQLHMQQLQQLNGGGLAGAAPRNQPSAGAPGGIGGGSWQQDNPSNWQRQSSQQQYNNNSGGGANDSSSIHHSRSQRYTEESSRHQQNTHNRDNYHHNDRRTGRHHDNSGGRPYDTHRGGQRGNQEGRHRRY</sequence>
<dbReference type="AlphaFoldDB" id="A0A8C5FDS9"/>
<feature type="region of interest" description="Disordered" evidence="5">
    <location>
        <begin position="84"/>
        <end position="134"/>
    </location>
</feature>
<evidence type="ECO:0000259" key="6">
    <source>
        <dbReference type="PROSITE" id="PS50102"/>
    </source>
</evidence>
<reference evidence="7" key="2">
    <citation type="submission" date="2025-09" db="UniProtKB">
        <authorList>
            <consortium name="Ensembl"/>
        </authorList>
    </citation>
    <scope>IDENTIFICATION</scope>
</reference>